<dbReference type="SMART" id="SM00421">
    <property type="entry name" value="HTH_LUXR"/>
    <property type="match status" value="1"/>
</dbReference>
<dbReference type="InterPro" id="IPR016032">
    <property type="entry name" value="Sig_transdc_resp-reg_C-effctor"/>
</dbReference>
<organism evidence="2 3">
    <name type="scientific">Saccharothrix variisporea</name>
    <dbReference type="NCBI Taxonomy" id="543527"/>
    <lineage>
        <taxon>Bacteria</taxon>
        <taxon>Bacillati</taxon>
        <taxon>Actinomycetota</taxon>
        <taxon>Actinomycetes</taxon>
        <taxon>Pseudonocardiales</taxon>
        <taxon>Pseudonocardiaceae</taxon>
        <taxon>Saccharothrix</taxon>
    </lineage>
</organism>
<dbReference type="EMBL" id="RBXR01000001">
    <property type="protein sequence ID" value="RKT67826.1"/>
    <property type="molecule type" value="Genomic_DNA"/>
</dbReference>
<dbReference type="Gene3D" id="1.10.10.10">
    <property type="entry name" value="Winged helix-like DNA-binding domain superfamily/Winged helix DNA-binding domain"/>
    <property type="match status" value="1"/>
</dbReference>
<protein>
    <recommendedName>
        <fullName evidence="1">HTH luxR-type domain-containing protein</fullName>
    </recommendedName>
</protein>
<reference evidence="2 3" key="1">
    <citation type="submission" date="2018-10" db="EMBL/GenBank/DDBJ databases">
        <title>Sequencing the genomes of 1000 actinobacteria strains.</title>
        <authorList>
            <person name="Klenk H.-P."/>
        </authorList>
    </citation>
    <scope>NUCLEOTIDE SEQUENCE [LARGE SCALE GENOMIC DNA]</scope>
    <source>
        <strain evidence="2 3">DSM 43911</strain>
    </source>
</reference>
<accession>A0A495X2U7</accession>
<dbReference type="InterPro" id="IPR036388">
    <property type="entry name" value="WH-like_DNA-bd_sf"/>
</dbReference>
<dbReference type="AlphaFoldDB" id="A0A495X2U7"/>
<dbReference type="GO" id="GO:0006355">
    <property type="term" value="P:regulation of DNA-templated transcription"/>
    <property type="evidence" value="ECO:0007669"/>
    <property type="project" value="InterPro"/>
</dbReference>
<dbReference type="OrthoDB" id="4266042at2"/>
<dbReference type="RefSeq" id="WP_121218386.1">
    <property type="nucleotide sequence ID" value="NZ_JBIUBA010000030.1"/>
</dbReference>
<evidence type="ECO:0000313" key="3">
    <source>
        <dbReference type="Proteomes" id="UP000272729"/>
    </source>
</evidence>
<name>A0A495X2U7_9PSEU</name>
<dbReference type="Proteomes" id="UP000272729">
    <property type="component" value="Unassembled WGS sequence"/>
</dbReference>
<keyword evidence="3" id="KW-1185">Reference proteome</keyword>
<sequence length="305" mass="33607">MTSLLSLGLTADQERLYRYLLRSPGSDADAAGAELLMPHVRAVAAELWTMGLVDESLTAVAPAIAVDLLVRHRLERTRRQLAGLTQAWDVLTELTEEHRSGRTVHRVEHLPDGPTAMRRVVAMLSDEPGELARVRDQPLDGGTRFAGLLARGLCSRTLVSAEVLDDPEQDRCARKWHVVGDLHRVTSERVGHLVLVNRAVAFVRADPADARGGVLQIRQHGVVALLADAFDGMWSRARELDDRPLAPIERRVLTALTHHDTDEAAARSLAISVRKFRGHVADLMARAGVSTRFQVALVAKQRGWL</sequence>
<dbReference type="GO" id="GO:0003677">
    <property type="term" value="F:DNA binding"/>
    <property type="evidence" value="ECO:0007669"/>
    <property type="project" value="InterPro"/>
</dbReference>
<evidence type="ECO:0000259" key="1">
    <source>
        <dbReference type="SMART" id="SM00421"/>
    </source>
</evidence>
<dbReference type="InterPro" id="IPR000792">
    <property type="entry name" value="Tscrpt_reg_LuxR_C"/>
</dbReference>
<gene>
    <name evidence="2" type="ORF">DFJ66_1002</name>
</gene>
<dbReference type="SUPFAM" id="SSF46894">
    <property type="entry name" value="C-terminal effector domain of the bipartite response regulators"/>
    <property type="match status" value="1"/>
</dbReference>
<evidence type="ECO:0000313" key="2">
    <source>
        <dbReference type="EMBL" id="RKT67826.1"/>
    </source>
</evidence>
<comment type="caution">
    <text evidence="2">The sequence shown here is derived from an EMBL/GenBank/DDBJ whole genome shotgun (WGS) entry which is preliminary data.</text>
</comment>
<proteinExistence type="predicted"/>
<feature type="domain" description="HTH luxR-type" evidence="1">
    <location>
        <begin position="242"/>
        <end position="299"/>
    </location>
</feature>